<evidence type="ECO:0000313" key="3">
    <source>
        <dbReference type="Proteomes" id="UP000011087"/>
    </source>
</evidence>
<evidence type="ECO:0000259" key="1">
    <source>
        <dbReference type="Pfam" id="PF01833"/>
    </source>
</evidence>
<feature type="domain" description="IPT/TIG" evidence="1">
    <location>
        <begin position="58"/>
        <end position="159"/>
    </location>
</feature>
<dbReference type="Gene3D" id="2.60.40.10">
    <property type="entry name" value="Immunoglobulins"/>
    <property type="match status" value="1"/>
</dbReference>
<reference evidence="3" key="1">
    <citation type="journal article" date="2012" name="Nature">
        <title>Algal genomes reveal evolutionary mosaicism and the fate of nucleomorphs.</title>
        <authorList>
            <consortium name="DOE Joint Genome Institute"/>
            <person name="Curtis B.A."/>
            <person name="Tanifuji G."/>
            <person name="Burki F."/>
            <person name="Gruber A."/>
            <person name="Irimia M."/>
            <person name="Maruyama S."/>
            <person name="Arias M.C."/>
            <person name="Ball S.G."/>
            <person name="Gile G.H."/>
            <person name="Hirakawa Y."/>
            <person name="Hopkins J.F."/>
            <person name="Kuo A."/>
            <person name="Rensing S.A."/>
            <person name="Schmutz J."/>
            <person name="Symeonidi A."/>
            <person name="Elias M."/>
            <person name="Eveleigh R.J."/>
            <person name="Herman E.K."/>
            <person name="Klute M.J."/>
            <person name="Nakayama T."/>
            <person name="Obornik M."/>
            <person name="Reyes-Prieto A."/>
            <person name="Armbrust E.V."/>
            <person name="Aves S.J."/>
            <person name="Beiko R.G."/>
            <person name="Coutinho P."/>
            <person name="Dacks J.B."/>
            <person name="Durnford D.G."/>
            <person name="Fast N.M."/>
            <person name="Green B.R."/>
            <person name="Grisdale C.J."/>
            <person name="Hempel F."/>
            <person name="Henrissat B."/>
            <person name="Hoppner M.P."/>
            <person name="Ishida K."/>
            <person name="Kim E."/>
            <person name="Koreny L."/>
            <person name="Kroth P.G."/>
            <person name="Liu Y."/>
            <person name="Malik S.B."/>
            <person name="Maier U.G."/>
            <person name="McRose D."/>
            <person name="Mock T."/>
            <person name="Neilson J.A."/>
            <person name="Onodera N.T."/>
            <person name="Poole A.M."/>
            <person name="Pritham E.J."/>
            <person name="Richards T.A."/>
            <person name="Rocap G."/>
            <person name="Roy S.W."/>
            <person name="Sarai C."/>
            <person name="Schaack S."/>
            <person name="Shirato S."/>
            <person name="Slamovits C.H."/>
            <person name="Spencer D.F."/>
            <person name="Suzuki S."/>
            <person name="Worden A.Z."/>
            <person name="Zauner S."/>
            <person name="Barry K."/>
            <person name="Bell C."/>
            <person name="Bharti A.K."/>
            <person name="Crow J.A."/>
            <person name="Grimwood J."/>
            <person name="Kramer R."/>
            <person name="Lindquist E."/>
            <person name="Lucas S."/>
            <person name="Salamov A."/>
            <person name="McFadden G.I."/>
            <person name="Lane C.E."/>
            <person name="Keeling P.J."/>
            <person name="Gray M.W."/>
            <person name="Grigoriev I.V."/>
            <person name="Archibald J.M."/>
        </authorList>
    </citation>
    <scope>NUCLEOTIDE SEQUENCE</scope>
    <source>
        <strain evidence="3">CCMP2712</strain>
    </source>
</reference>
<dbReference type="InterPro" id="IPR002909">
    <property type="entry name" value="IPT_dom"/>
</dbReference>
<dbReference type="Pfam" id="PF01833">
    <property type="entry name" value="TIG"/>
    <property type="match status" value="1"/>
</dbReference>
<protein>
    <recommendedName>
        <fullName evidence="1">IPT/TIG domain-containing protein</fullName>
    </recommendedName>
</protein>
<keyword evidence="3" id="KW-1185">Reference proteome</keyword>
<dbReference type="InterPro" id="IPR013783">
    <property type="entry name" value="Ig-like_fold"/>
</dbReference>
<reference evidence="2" key="3">
    <citation type="submission" date="2015-06" db="UniProtKB">
        <authorList>
            <consortium name="EnsemblProtists"/>
        </authorList>
    </citation>
    <scope>IDENTIFICATION</scope>
</reference>
<organism evidence="2 3">
    <name type="scientific">Guillardia theta (strain CCMP2712)</name>
    <name type="common">Cryptophyte</name>
    <dbReference type="NCBI Taxonomy" id="905079"/>
    <lineage>
        <taxon>Eukaryota</taxon>
        <taxon>Cryptophyceae</taxon>
        <taxon>Pyrenomonadales</taxon>
        <taxon>Geminigeraceae</taxon>
        <taxon>Guillardia</taxon>
    </lineage>
</organism>
<accession>A0A0C3U056</accession>
<dbReference type="Proteomes" id="UP000011087">
    <property type="component" value="Unassembled WGS sequence"/>
</dbReference>
<dbReference type="EnsemblProtists" id="EKX49544">
    <property type="protein sequence ID" value="EKX49544"/>
    <property type="gene ID" value="GUITHDRAFT_151402"/>
</dbReference>
<proteinExistence type="predicted"/>
<dbReference type="AlphaFoldDB" id="A0A0C3U056"/>
<sequence>MVSGTNNADTLCADWVPPNPIPAIVCIAPPGVGSFQDLTVYWHGVATVQSHSYGYNAPAILSVSPNSVDYHGMTTVTILGRNFGPQQQYQKVLASRYKFTWQAPSQVLVSTRKQLPCQSVTWVSDSKLLCQVPPMPLVRQNVNTQERSVKATLTVQVSNQRNRISLSASLLYTNVPSFYSCNNERATGASSDCFKCCRNFCISDALSTGAPQQGYIYSSCDKTCYSYCSQSSPARPILRRLLQVYSKLRELQKRL</sequence>
<dbReference type="OMA" id="CADWVPP"/>
<name>A0A0C3U056_GUITC</name>
<evidence type="ECO:0000313" key="2">
    <source>
        <dbReference type="EnsemblProtists" id="EKX49544"/>
    </source>
</evidence>
<dbReference type="InterPro" id="IPR014756">
    <property type="entry name" value="Ig_E-set"/>
</dbReference>
<reference evidence="3" key="2">
    <citation type="submission" date="2012-11" db="EMBL/GenBank/DDBJ databases">
        <authorList>
            <person name="Kuo A."/>
            <person name="Curtis B.A."/>
            <person name="Tanifuji G."/>
            <person name="Burki F."/>
            <person name="Gruber A."/>
            <person name="Irimia M."/>
            <person name="Maruyama S."/>
            <person name="Arias M.C."/>
            <person name="Ball S.G."/>
            <person name="Gile G.H."/>
            <person name="Hirakawa Y."/>
            <person name="Hopkins J.F."/>
            <person name="Rensing S.A."/>
            <person name="Schmutz J."/>
            <person name="Symeonidi A."/>
            <person name="Elias M."/>
            <person name="Eveleigh R.J."/>
            <person name="Herman E.K."/>
            <person name="Klute M.J."/>
            <person name="Nakayama T."/>
            <person name="Obornik M."/>
            <person name="Reyes-Prieto A."/>
            <person name="Armbrust E.V."/>
            <person name="Aves S.J."/>
            <person name="Beiko R.G."/>
            <person name="Coutinho P."/>
            <person name="Dacks J.B."/>
            <person name="Durnford D.G."/>
            <person name="Fast N.M."/>
            <person name="Green B.R."/>
            <person name="Grisdale C."/>
            <person name="Hempe F."/>
            <person name="Henrissat B."/>
            <person name="Hoppner M.P."/>
            <person name="Ishida K.-I."/>
            <person name="Kim E."/>
            <person name="Koreny L."/>
            <person name="Kroth P.G."/>
            <person name="Liu Y."/>
            <person name="Malik S.-B."/>
            <person name="Maier U.G."/>
            <person name="McRose D."/>
            <person name="Mock T."/>
            <person name="Neilson J.A."/>
            <person name="Onodera N.T."/>
            <person name="Poole A.M."/>
            <person name="Pritham E.J."/>
            <person name="Richards T.A."/>
            <person name="Rocap G."/>
            <person name="Roy S.W."/>
            <person name="Sarai C."/>
            <person name="Schaack S."/>
            <person name="Shirato S."/>
            <person name="Slamovits C.H."/>
            <person name="Spencer D.F."/>
            <person name="Suzuki S."/>
            <person name="Worden A.Z."/>
            <person name="Zauner S."/>
            <person name="Barry K."/>
            <person name="Bell C."/>
            <person name="Bharti A.K."/>
            <person name="Crow J.A."/>
            <person name="Grimwood J."/>
            <person name="Kramer R."/>
            <person name="Lindquist E."/>
            <person name="Lucas S."/>
            <person name="Salamov A."/>
            <person name="McFadden G.I."/>
            <person name="Lane C.E."/>
            <person name="Keeling P.J."/>
            <person name="Gray M.W."/>
            <person name="Grigoriev I.V."/>
            <person name="Archibald J.M."/>
        </authorList>
    </citation>
    <scope>NUCLEOTIDE SEQUENCE</scope>
    <source>
        <strain evidence="3">CCMP2712</strain>
    </source>
</reference>
<dbReference type="SUPFAM" id="SSF81296">
    <property type="entry name" value="E set domains"/>
    <property type="match status" value="1"/>
</dbReference>
<dbReference type="CDD" id="cd00102">
    <property type="entry name" value="IPT"/>
    <property type="match status" value="1"/>
</dbReference>